<keyword evidence="11" id="KW-0133">Cell shape</keyword>
<dbReference type="PANTHER" id="PTHR43584:SF3">
    <property type="entry name" value="BIFUNCTIONAL PROTEIN GLMU"/>
    <property type="match status" value="1"/>
</dbReference>
<evidence type="ECO:0000256" key="2">
    <source>
        <dbReference type="ARBA" id="ARBA00004496"/>
    </source>
</evidence>
<comment type="similarity">
    <text evidence="4">In the N-terminal section; belongs to the N-acetylglucosamine-1-phosphate uridyltransferase family.</text>
</comment>
<dbReference type="Pfam" id="PF25087">
    <property type="entry name" value="GMPPB_C"/>
    <property type="match status" value="1"/>
</dbReference>
<protein>
    <submittedName>
        <fullName evidence="21">N-acetylglucosamine-1-phosphate uridyltransferase / Glucosamine-1-phosphate N-acetyltransferase</fullName>
        <ecNumber evidence="21">2.3.1.157</ecNumber>
        <ecNumber evidence="21">2.7.7.23</ecNumber>
    </submittedName>
</protein>
<dbReference type="InterPro" id="IPR005882">
    <property type="entry name" value="Bifunctional_GlmU"/>
</dbReference>
<proteinExistence type="inferred from homology"/>
<dbReference type="EC" id="2.7.7.23" evidence="21"/>
<comment type="similarity">
    <text evidence="3">In the C-terminal section; belongs to the transferase hexapeptide repeat family.</text>
</comment>
<feature type="domain" description="MobA-like NTP transferase" evidence="19">
    <location>
        <begin position="13"/>
        <end position="131"/>
    </location>
</feature>
<dbReference type="GO" id="GO:0008360">
    <property type="term" value="P:regulation of cell shape"/>
    <property type="evidence" value="ECO:0007669"/>
    <property type="project" value="UniProtKB-KW"/>
</dbReference>
<evidence type="ECO:0000256" key="12">
    <source>
        <dbReference type="ARBA" id="ARBA00022984"/>
    </source>
</evidence>
<dbReference type="Gene3D" id="3.90.550.10">
    <property type="entry name" value="Spore Coat Polysaccharide Biosynthesis Protein SpsA, Chain A"/>
    <property type="match status" value="1"/>
</dbReference>
<keyword evidence="7 21" id="KW-0548">Nucleotidyltransferase</keyword>
<evidence type="ECO:0000313" key="21">
    <source>
        <dbReference type="EMBL" id="SFV86621.1"/>
    </source>
</evidence>
<evidence type="ECO:0000256" key="14">
    <source>
        <dbReference type="ARBA" id="ARBA00023315"/>
    </source>
</evidence>
<dbReference type="NCBIfam" id="TIGR01173">
    <property type="entry name" value="glmU"/>
    <property type="match status" value="1"/>
</dbReference>
<dbReference type="EC" id="2.3.1.157" evidence="21"/>
<evidence type="ECO:0000256" key="16">
    <source>
        <dbReference type="ARBA" id="ARBA00048247"/>
    </source>
</evidence>
<evidence type="ECO:0000256" key="10">
    <source>
        <dbReference type="ARBA" id="ARBA00022842"/>
    </source>
</evidence>
<dbReference type="GO" id="GO:0000287">
    <property type="term" value="F:magnesium ion binding"/>
    <property type="evidence" value="ECO:0007669"/>
    <property type="project" value="InterPro"/>
</dbReference>
<gene>
    <name evidence="21" type="ORF">MNB_SUP05-SYMBIONT-4-1352</name>
</gene>
<evidence type="ECO:0000256" key="6">
    <source>
        <dbReference type="ARBA" id="ARBA00022679"/>
    </source>
</evidence>
<comment type="catalytic activity">
    <reaction evidence="16">
        <text>alpha-D-glucosamine 1-phosphate + acetyl-CoA = N-acetyl-alpha-D-glucosamine 1-phosphate + CoA + H(+)</text>
        <dbReference type="Rhea" id="RHEA:13725"/>
        <dbReference type="ChEBI" id="CHEBI:15378"/>
        <dbReference type="ChEBI" id="CHEBI:57287"/>
        <dbReference type="ChEBI" id="CHEBI:57288"/>
        <dbReference type="ChEBI" id="CHEBI:57776"/>
        <dbReference type="ChEBI" id="CHEBI:58516"/>
        <dbReference type="EC" id="2.3.1.157"/>
    </reaction>
</comment>
<dbReference type="EMBL" id="FPHY01000092">
    <property type="protein sequence ID" value="SFV86621.1"/>
    <property type="molecule type" value="Genomic_DNA"/>
</dbReference>
<feature type="region of interest" description="Disordered" evidence="18">
    <location>
        <begin position="436"/>
        <end position="459"/>
    </location>
</feature>
<dbReference type="AlphaFoldDB" id="A0A1W1DYG0"/>
<evidence type="ECO:0000256" key="5">
    <source>
        <dbReference type="ARBA" id="ARBA00022490"/>
    </source>
</evidence>
<evidence type="ECO:0000256" key="15">
    <source>
        <dbReference type="ARBA" id="ARBA00023316"/>
    </source>
</evidence>
<evidence type="ECO:0000256" key="1">
    <source>
        <dbReference type="ARBA" id="ARBA00001946"/>
    </source>
</evidence>
<keyword evidence="6 21" id="KW-0808">Transferase</keyword>
<keyword evidence="14 21" id="KW-0012">Acyltransferase</keyword>
<evidence type="ECO:0000256" key="4">
    <source>
        <dbReference type="ARBA" id="ARBA00007947"/>
    </source>
</evidence>
<dbReference type="Pfam" id="PF12804">
    <property type="entry name" value="NTP_transf_3"/>
    <property type="match status" value="1"/>
</dbReference>
<keyword evidence="5" id="KW-0963">Cytoplasm</keyword>
<keyword evidence="15" id="KW-0961">Cell wall biogenesis/degradation</keyword>
<dbReference type="Gene3D" id="2.160.10.10">
    <property type="entry name" value="Hexapeptide repeat proteins"/>
    <property type="match status" value="1"/>
</dbReference>
<dbReference type="GO" id="GO:0005737">
    <property type="term" value="C:cytoplasm"/>
    <property type="evidence" value="ECO:0007669"/>
    <property type="project" value="UniProtKB-SubCell"/>
</dbReference>
<dbReference type="GO" id="GO:0009252">
    <property type="term" value="P:peptidoglycan biosynthetic process"/>
    <property type="evidence" value="ECO:0007669"/>
    <property type="project" value="UniProtKB-KW"/>
</dbReference>
<keyword evidence="10" id="KW-0460">Magnesium</keyword>
<dbReference type="InterPro" id="IPR050065">
    <property type="entry name" value="GlmU-like"/>
</dbReference>
<dbReference type="PANTHER" id="PTHR43584">
    <property type="entry name" value="NUCLEOTIDYL TRANSFERASE"/>
    <property type="match status" value="1"/>
</dbReference>
<evidence type="ECO:0000256" key="18">
    <source>
        <dbReference type="SAM" id="MobiDB-lite"/>
    </source>
</evidence>
<dbReference type="GO" id="GO:0003977">
    <property type="term" value="F:UDP-N-acetylglucosamine diphosphorylase activity"/>
    <property type="evidence" value="ECO:0007669"/>
    <property type="project" value="UniProtKB-EC"/>
</dbReference>
<comment type="catalytic activity">
    <reaction evidence="17">
        <text>N-acetyl-alpha-D-glucosamine 1-phosphate + UTP + H(+) = UDP-N-acetyl-alpha-D-glucosamine + diphosphate</text>
        <dbReference type="Rhea" id="RHEA:13509"/>
        <dbReference type="ChEBI" id="CHEBI:15378"/>
        <dbReference type="ChEBI" id="CHEBI:33019"/>
        <dbReference type="ChEBI" id="CHEBI:46398"/>
        <dbReference type="ChEBI" id="CHEBI:57705"/>
        <dbReference type="ChEBI" id="CHEBI:57776"/>
        <dbReference type="EC" id="2.7.7.23"/>
    </reaction>
</comment>
<dbReference type="SUPFAM" id="SSF51161">
    <property type="entry name" value="Trimeric LpxA-like enzymes"/>
    <property type="match status" value="1"/>
</dbReference>
<keyword evidence="13" id="KW-0511">Multifunctional enzyme</keyword>
<name>A0A1W1DYG0_9ZZZZ</name>
<evidence type="ECO:0000256" key="8">
    <source>
        <dbReference type="ARBA" id="ARBA00022723"/>
    </source>
</evidence>
<dbReference type="GO" id="GO:0071555">
    <property type="term" value="P:cell wall organization"/>
    <property type="evidence" value="ECO:0007669"/>
    <property type="project" value="UniProtKB-KW"/>
</dbReference>
<organism evidence="21">
    <name type="scientific">hydrothermal vent metagenome</name>
    <dbReference type="NCBI Taxonomy" id="652676"/>
    <lineage>
        <taxon>unclassified sequences</taxon>
        <taxon>metagenomes</taxon>
        <taxon>ecological metagenomes</taxon>
    </lineage>
</organism>
<dbReference type="GO" id="GO:0019134">
    <property type="term" value="F:glucosamine-1-phosphate N-acetyltransferase activity"/>
    <property type="evidence" value="ECO:0007669"/>
    <property type="project" value="UniProtKB-EC"/>
</dbReference>
<reference evidence="21" key="1">
    <citation type="submission" date="2016-10" db="EMBL/GenBank/DDBJ databases">
        <authorList>
            <person name="de Groot N.N."/>
        </authorList>
    </citation>
    <scope>NUCLEOTIDE SEQUENCE</scope>
</reference>
<comment type="cofactor">
    <cofactor evidence="1">
        <name>Mg(2+)</name>
        <dbReference type="ChEBI" id="CHEBI:18420"/>
    </cofactor>
</comment>
<sequence>MNNFPDATPSINAIILAAGKGTRMNSTKPKVLQRLSDKTLLEHVLIQARQLCSQVHIVYGFGGEQVQKAINDDAINWVEQVEQLGTGHAVAQAMPEIDDDSIALILYGDVPLIEQSTLKKLVAQAQKQGVALLSIMLENPTGYGRIVRKNNQIQAIIEQKDANNEQLAITEVNTGIMAVNSGLLKTYLAALNTDNAQGELYLTDIIAMAVNDGKIISSVIAENEFEVAGVNDKVQLAALERTFQQNQATQFMQDGLTLKDPSRFDCRGSLSFGQECEIDVNVVIEGKVSLGDNTTIAPNCSLRNTKVGNNVSIFPNSVIEDAVIGDGASIGPFARIRPETNIGNNAKIGNFVEVKKSVIGKDSKISHLSYVGDTVMGEAVNIGAGVITCNYDGVNKHQTTIEDGAFVGSDSQLIAPVTIGKNATIGAGSTISKDAPSAQLTLSRTKQSSLKNWQKPTHD</sequence>
<dbReference type="GO" id="GO:0006048">
    <property type="term" value="P:UDP-N-acetylglucosamine biosynthetic process"/>
    <property type="evidence" value="ECO:0007669"/>
    <property type="project" value="InterPro"/>
</dbReference>
<dbReference type="InterPro" id="IPR029044">
    <property type="entry name" value="Nucleotide-diphossugar_trans"/>
</dbReference>
<evidence type="ECO:0000256" key="17">
    <source>
        <dbReference type="ARBA" id="ARBA00048493"/>
    </source>
</evidence>
<evidence type="ECO:0000256" key="11">
    <source>
        <dbReference type="ARBA" id="ARBA00022960"/>
    </source>
</evidence>
<dbReference type="GO" id="GO:0000902">
    <property type="term" value="P:cell morphogenesis"/>
    <property type="evidence" value="ECO:0007669"/>
    <property type="project" value="InterPro"/>
</dbReference>
<dbReference type="InterPro" id="IPR001451">
    <property type="entry name" value="Hexapep"/>
</dbReference>
<evidence type="ECO:0000259" key="19">
    <source>
        <dbReference type="Pfam" id="PF12804"/>
    </source>
</evidence>
<evidence type="ECO:0000259" key="20">
    <source>
        <dbReference type="Pfam" id="PF25087"/>
    </source>
</evidence>
<dbReference type="InterPro" id="IPR038009">
    <property type="entry name" value="GlmU_C_LbH"/>
</dbReference>
<keyword evidence="12" id="KW-0573">Peptidoglycan synthesis</keyword>
<dbReference type="InterPro" id="IPR056729">
    <property type="entry name" value="GMPPB_C"/>
</dbReference>
<evidence type="ECO:0000256" key="7">
    <source>
        <dbReference type="ARBA" id="ARBA00022695"/>
    </source>
</evidence>
<keyword evidence="9" id="KW-0677">Repeat</keyword>
<dbReference type="Pfam" id="PF00132">
    <property type="entry name" value="Hexapep"/>
    <property type="match status" value="1"/>
</dbReference>
<evidence type="ECO:0000256" key="3">
    <source>
        <dbReference type="ARBA" id="ARBA00007707"/>
    </source>
</evidence>
<evidence type="ECO:0000256" key="9">
    <source>
        <dbReference type="ARBA" id="ARBA00022737"/>
    </source>
</evidence>
<dbReference type="HAMAP" id="MF_01631">
    <property type="entry name" value="GlmU"/>
    <property type="match status" value="1"/>
</dbReference>
<dbReference type="CDD" id="cd03353">
    <property type="entry name" value="LbH_GlmU_C"/>
    <property type="match status" value="1"/>
</dbReference>
<dbReference type="InterPro" id="IPR011004">
    <property type="entry name" value="Trimer_LpxA-like_sf"/>
</dbReference>
<keyword evidence="8" id="KW-0479">Metal-binding</keyword>
<comment type="subcellular location">
    <subcellularLocation>
        <location evidence="2">Cytoplasm</location>
    </subcellularLocation>
</comment>
<accession>A0A1W1DYG0</accession>
<dbReference type="InterPro" id="IPR025877">
    <property type="entry name" value="MobA-like_NTP_Trfase"/>
</dbReference>
<evidence type="ECO:0000256" key="13">
    <source>
        <dbReference type="ARBA" id="ARBA00023268"/>
    </source>
</evidence>
<feature type="domain" description="Mannose-1-phosphate guanyltransferase C-terminal" evidence="20">
    <location>
        <begin position="272"/>
        <end position="337"/>
    </location>
</feature>
<dbReference type="SUPFAM" id="SSF53448">
    <property type="entry name" value="Nucleotide-diphospho-sugar transferases"/>
    <property type="match status" value="1"/>
</dbReference>
<dbReference type="CDD" id="cd02540">
    <property type="entry name" value="GT2_GlmU_N_bac"/>
    <property type="match status" value="1"/>
</dbReference>